<keyword evidence="2" id="KW-1185">Reference proteome</keyword>
<accession>A0A160DT25</accession>
<evidence type="ECO:0000313" key="1">
    <source>
        <dbReference type="EMBL" id="ANB17314.1"/>
    </source>
</evidence>
<dbReference type="KEGG" id="dko:I596_1284"/>
<organism evidence="1 2">
    <name type="scientific">Dokdonella koreensis DS-123</name>
    <dbReference type="NCBI Taxonomy" id="1300342"/>
    <lineage>
        <taxon>Bacteria</taxon>
        <taxon>Pseudomonadati</taxon>
        <taxon>Pseudomonadota</taxon>
        <taxon>Gammaproteobacteria</taxon>
        <taxon>Lysobacterales</taxon>
        <taxon>Rhodanobacteraceae</taxon>
        <taxon>Dokdonella</taxon>
    </lineage>
</organism>
<dbReference type="PROSITE" id="PS51257">
    <property type="entry name" value="PROKAR_LIPOPROTEIN"/>
    <property type="match status" value="1"/>
</dbReference>
<evidence type="ECO:0008006" key="3">
    <source>
        <dbReference type="Google" id="ProtNLM"/>
    </source>
</evidence>
<dbReference type="Proteomes" id="UP000076830">
    <property type="component" value="Chromosome"/>
</dbReference>
<dbReference type="EMBL" id="CP015249">
    <property type="protein sequence ID" value="ANB17314.1"/>
    <property type="molecule type" value="Genomic_DNA"/>
</dbReference>
<dbReference type="AlphaFoldDB" id="A0A160DT25"/>
<gene>
    <name evidence="1" type="ORF">I596_1284</name>
</gene>
<sequence length="138" mass="15460">MPKAPIALTVAALLSGCIQIPESCFRLAADSRLPAWFEHAGRGDRADLEVRICYFIDSSGHTMRATLHDTRKGKDEHVVGTLKGSVPIRPYPQHDSRPVYELVTVGTTTELIEHRGRNDLFHVSDDPAMRRLAEEQRN</sequence>
<reference evidence="1 2" key="1">
    <citation type="submission" date="2016-04" db="EMBL/GenBank/DDBJ databases">
        <title>Complete genome sequence of Dokdonella koreensis DS-123T.</title>
        <authorList>
            <person name="Kim J.F."/>
            <person name="Lee H."/>
            <person name="Kwak M.-J."/>
        </authorList>
    </citation>
    <scope>NUCLEOTIDE SEQUENCE [LARGE SCALE GENOMIC DNA]</scope>
    <source>
        <strain evidence="1 2">DS-123</strain>
    </source>
</reference>
<dbReference type="RefSeq" id="WP_067645435.1">
    <property type="nucleotide sequence ID" value="NZ_CP015249.1"/>
</dbReference>
<protein>
    <recommendedName>
        <fullName evidence="3">Lipoprotein</fullName>
    </recommendedName>
</protein>
<name>A0A160DT25_9GAMM</name>
<evidence type="ECO:0000313" key="2">
    <source>
        <dbReference type="Proteomes" id="UP000076830"/>
    </source>
</evidence>
<proteinExistence type="predicted"/>